<organism evidence="3">
    <name type="scientific">bioreactor metagenome</name>
    <dbReference type="NCBI Taxonomy" id="1076179"/>
    <lineage>
        <taxon>unclassified sequences</taxon>
        <taxon>metagenomes</taxon>
        <taxon>ecological metagenomes</taxon>
    </lineage>
</organism>
<evidence type="ECO:0000256" key="1">
    <source>
        <dbReference type="ARBA" id="ARBA00023125"/>
    </source>
</evidence>
<comment type="caution">
    <text evidence="3">The sequence shown here is derived from an EMBL/GenBank/DDBJ whole genome shotgun (WGS) entry which is preliminary data.</text>
</comment>
<gene>
    <name evidence="3" type="ORF">SDC9_185960</name>
</gene>
<keyword evidence="1" id="KW-0238">DNA-binding</keyword>
<protein>
    <recommendedName>
        <fullName evidence="2">HTH cro/C1-type domain-containing protein</fullName>
    </recommendedName>
</protein>
<evidence type="ECO:0000313" key="3">
    <source>
        <dbReference type="EMBL" id="MPN38436.1"/>
    </source>
</evidence>
<accession>A0A645HIJ6</accession>
<name>A0A645HIJ6_9ZZZZ</name>
<dbReference type="SMART" id="SM00530">
    <property type="entry name" value="HTH_XRE"/>
    <property type="match status" value="1"/>
</dbReference>
<dbReference type="PANTHER" id="PTHR46558:SF11">
    <property type="entry name" value="HTH-TYPE TRANSCRIPTIONAL REGULATOR XRE"/>
    <property type="match status" value="1"/>
</dbReference>
<dbReference type="EMBL" id="VSSQ01093674">
    <property type="protein sequence ID" value="MPN38436.1"/>
    <property type="molecule type" value="Genomic_DNA"/>
</dbReference>
<dbReference type="CDD" id="cd00093">
    <property type="entry name" value="HTH_XRE"/>
    <property type="match status" value="1"/>
</dbReference>
<dbReference type="PANTHER" id="PTHR46558">
    <property type="entry name" value="TRACRIPTIONAL REGULATORY PROTEIN-RELATED-RELATED"/>
    <property type="match status" value="1"/>
</dbReference>
<dbReference type="InterPro" id="IPR001387">
    <property type="entry name" value="Cro/C1-type_HTH"/>
</dbReference>
<dbReference type="SUPFAM" id="SSF47413">
    <property type="entry name" value="lambda repressor-like DNA-binding domains"/>
    <property type="match status" value="1"/>
</dbReference>
<dbReference type="Gene3D" id="1.10.260.40">
    <property type="entry name" value="lambda repressor-like DNA-binding domains"/>
    <property type="match status" value="1"/>
</dbReference>
<reference evidence="3" key="1">
    <citation type="submission" date="2019-08" db="EMBL/GenBank/DDBJ databases">
        <authorList>
            <person name="Kucharzyk K."/>
            <person name="Murdoch R.W."/>
            <person name="Higgins S."/>
            <person name="Loffler F."/>
        </authorList>
    </citation>
    <scope>NUCLEOTIDE SEQUENCE</scope>
</reference>
<dbReference type="Pfam" id="PF01381">
    <property type="entry name" value="HTH_3"/>
    <property type="match status" value="1"/>
</dbReference>
<dbReference type="GO" id="GO:0003677">
    <property type="term" value="F:DNA binding"/>
    <property type="evidence" value="ECO:0007669"/>
    <property type="project" value="UniProtKB-KW"/>
</dbReference>
<sequence>MGINDYIKVGARIKECRQLKGIKQKELAAKLGIPISTYANYENDHREPPSELLQSIAENLDTTVAVLVGLNAFDAKYNKDGQLAEEVKAFELISKLFGENVVELVIDYNQLNEIGQEKASEYISDLTEQEKYSRTK</sequence>
<dbReference type="PROSITE" id="PS50943">
    <property type="entry name" value="HTH_CROC1"/>
    <property type="match status" value="1"/>
</dbReference>
<evidence type="ECO:0000259" key="2">
    <source>
        <dbReference type="PROSITE" id="PS50943"/>
    </source>
</evidence>
<dbReference type="AlphaFoldDB" id="A0A645HIJ6"/>
<feature type="domain" description="HTH cro/C1-type" evidence="2">
    <location>
        <begin position="13"/>
        <end position="67"/>
    </location>
</feature>
<proteinExistence type="predicted"/>
<dbReference type="InterPro" id="IPR010982">
    <property type="entry name" value="Lambda_DNA-bd_dom_sf"/>
</dbReference>